<evidence type="ECO:0000313" key="1">
    <source>
        <dbReference type="EMBL" id="KAJ9067513.1"/>
    </source>
</evidence>
<evidence type="ECO:0000313" key="2">
    <source>
        <dbReference type="Proteomes" id="UP001165960"/>
    </source>
</evidence>
<proteinExistence type="predicted"/>
<comment type="caution">
    <text evidence="1">The sequence shown here is derived from an EMBL/GenBank/DDBJ whole genome shotgun (WGS) entry which is preliminary data.</text>
</comment>
<dbReference type="EMBL" id="QTSX02004027">
    <property type="protein sequence ID" value="KAJ9067513.1"/>
    <property type="molecule type" value="Genomic_DNA"/>
</dbReference>
<accession>A0ACC2SYY1</accession>
<keyword evidence="2" id="KW-1185">Reference proteome</keyword>
<organism evidence="1 2">
    <name type="scientific">Entomophthora muscae</name>
    <dbReference type="NCBI Taxonomy" id="34485"/>
    <lineage>
        <taxon>Eukaryota</taxon>
        <taxon>Fungi</taxon>
        <taxon>Fungi incertae sedis</taxon>
        <taxon>Zoopagomycota</taxon>
        <taxon>Entomophthoromycotina</taxon>
        <taxon>Entomophthoromycetes</taxon>
        <taxon>Entomophthorales</taxon>
        <taxon>Entomophthoraceae</taxon>
        <taxon>Entomophthora</taxon>
    </lineage>
</organism>
<gene>
    <name evidence="1" type="ORF">DSO57_1038353</name>
</gene>
<name>A0ACC2SYY1_9FUNG</name>
<dbReference type="Proteomes" id="UP001165960">
    <property type="component" value="Unassembled WGS sequence"/>
</dbReference>
<protein>
    <submittedName>
        <fullName evidence="1">Uncharacterized protein</fullName>
    </submittedName>
</protein>
<sequence>MTISTSYSSTLSQLSQYLNEVVESFENWSKIKDSIVSLKALFTSAAATHANFPTDVAAIVAPLAKYINSDRTSLAKEAIDLSAHLSCMLKTGFTIHVNQFCPALIQTLGKSNKIYRSQGFAALSTIIANVKSVAVVHQICSAALSKSIIARPLGANLFQELIGSFSAQLLLQSHKDIEKVFSQGLSDPVLEIKEVFRSAFQTYVHKLPSRLDPLTKSLPKEVLKFFDQSRAMPSAPAIQVATQSVKSASKVPSSVQPIKKAHSIQVGFMASSSNMASSSSSVPKHQTKPPSVQVSKNTMQASSAPSSSTAACSVSSAPRLQLKRGTIINEKIPDYSHIKPKVCQGRAASVKTLPTCQRPSIVKSASIPYKHPEPRPRVPGFSQSSKYALATARKAVSPQKAVPLSHTLLPSQKPAGSVCQKSSSPKNHEPCSQSLLSQKHDGHRSLSYIIPGQVANNGGFNTSQRIVGSSSHIITELPYNGGSSRSATQALQSIPDDVQVSRSTSAVICQSPEALVVPRSSTFKRPSPFSEEKDIKHQKLNSLLHR</sequence>
<reference evidence="1" key="1">
    <citation type="submission" date="2022-04" db="EMBL/GenBank/DDBJ databases">
        <title>Genome of the entomopathogenic fungus Entomophthora muscae.</title>
        <authorList>
            <person name="Elya C."/>
            <person name="Lovett B.R."/>
            <person name="Lee E."/>
            <person name="Macias A.M."/>
            <person name="Hajek A.E."/>
            <person name="De Bivort B.L."/>
            <person name="Kasson M.T."/>
            <person name="De Fine Licht H.H."/>
            <person name="Stajich J.E."/>
        </authorList>
    </citation>
    <scope>NUCLEOTIDE SEQUENCE</scope>
    <source>
        <strain evidence="1">Berkeley</strain>
    </source>
</reference>